<protein>
    <submittedName>
        <fullName evidence="1">Uncharacterized protein</fullName>
    </submittedName>
</protein>
<accession>A0A3P4ARH3</accession>
<proteinExistence type="predicted"/>
<dbReference type="AlphaFoldDB" id="A0A3P4ARH3"/>
<evidence type="ECO:0000313" key="1">
    <source>
        <dbReference type="EMBL" id="VCU52653.1"/>
    </source>
</evidence>
<dbReference type="EMBL" id="LR027517">
    <property type="protein sequence ID" value="VCU52653.1"/>
    <property type="molecule type" value="Genomic_DNA"/>
</dbReference>
<gene>
    <name evidence="1" type="ORF">TTHN1_00404</name>
</gene>
<dbReference type="Proteomes" id="UP000279841">
    <property type="component" value="Chromosome"/>
</dbReference>
<sequence length="256" mass="28938">MRALPHPHLPAFFSEGGAFRAKALRDYLLALREVYVRYAPLPPVALYVLSEKDWRARLPYPYGLPFQHAGPEGLAVYAPLTYPERLLYRLREALLPLGPPPGEIPAFLDLNLGHEYAHAVQVAWRLRTGARWLDEFFANYLFLLALKEARPDLAEVLLSWSRYLAGLNPRRKSLSAYERKRGGLEGALWFQARFTLKAEEIQAQGGDRLLKAFLEAAPLDRRKGHRLLLALYPDLKDWFASFRAAPGAASSPPPAP</sequence>
<name>A0A3P4ARH3_THETH</name>
<evidence type="ECO:0000313" key="2">
    <source>
        <dbReference type="Proteomes" id="UP000279841"/>
    </source>
</evidence>
<dbReference type="RefSeq" id="WP_008632706.1">
    <property type="nucleotide sequence ID" value="NZ_LR027517.1"/>
</dbReference>
<reference evidence="1 2" key="1">
    <citation type="submission" date="2018-10" db="EMBL/GenBank/DDBJ databases">
        <authorList>
            <person name="Peiro R."/>
            <person name="Begona"/>
            <person name="Cbmso G."/>
            <person name="Lopez M."/>
            <person name="Gonzalez S."/>
            <person name="Sacristan E."/>
            <person name="Castillo E."/>
        </authorList>
    </citation>
    <scope>NUCLEOTIDE SEQUENCE [LARGE SCALE GENOMIC DNA]</scope>
    <source>
        <strain evidence="1">TTHNAR1</strain>
    </source>
</reference>
<organism evidence="1 2">
    <name type="scientific">Thermus thermophilus</name>
    <dbReference type="NCBI Taxonomy" id="274"/>
    <lineage>
        <taxon>Bacteria</taxon>
        <taxon>Thermotogati</taxon>
        <taxon>Deinococcota</taxon>
        <taxon>Deinococci</taxon>
        <taxon>Thermales</taxon>
        <taxon>Thermaceae</taxon>
        <taxon>Thermus</taxon>
    </lineage>
</organism>